<dbReference type="InterPro" id="IPR036390">
    <property type="entry name" value="WH_DNA-bd_sf"/>
</dbReference>
<dbReference type="GO" id="GO:0005829">
    <property type="term" value="C:cytosol"/>
    <property type="evidence" value="ECO:0007669"/>
    <property type="project" value="TreeGrafter"/>
</dbReference>
<dbReference type="EMBL" id="JAPJZI010000001">
    <property type="protein sequence ID" value="MDA5400454.1"/>
    <property type="molecule type" value="Genomic_DNA"/>
</dbReference>
<comment type="caution">
    <text evidence="5">The sequence shown here is derived from an EMBL/GenBank/DDBJ whole genome shotgun (WGS) entry which is preliminary data.</text>
</comment>
<dbReference type="Gene3D" id="3.30.70.920">
    <property type="match status" value="1"/>
</dbReference>
<reference evidence="5" key="1">
    <citation type="submission" date="2022-11" db="EMBL/GenBank/DDBJ databases">
        <title>Draft genome sequence of Hoeflea poritis E7-10 and Hoeflea prorocentri PM5-8, separated from scleractinian coral Porites lutea and marine dinoflagellate.</title>
        <authorList>
            <person name="Zhang G."/>
            <person name="Wei Q."/>
            <person name="Cai L."/>
        </authorList>
    </citation>
    <scope>NUCLEOTIDE SEQUENCE</scope>
    <source>
        <strain evidence="5">PM5-8</strain>
    </source>
</reference>
<dbReference type="Pfam" id="PF01037">
    <property type="entry name" value="AsnC_trans_reg"/>
    <property type="match status" value="1"/>
</dbReference>
<dbReference type="SUPFAM" id="SSF46785">
    <property type="entry name" value="Winged helix' DNA-binding domain"/>
    <property type="match status" value="1"/>
</dbReference>
<proteinExistence type="predicted"/>
<dbReference type="InterPro" id="IPR019888">
    <property type="entry name" value="Tscrpt_reg_AsnC-like"/>
</dbReference>
<dbReference type="RefSeq" id="WP_267992027.1">
    <property type="nucleotide sequence ID" value="NZ_JAPJZI010000001.1"/>
</dbReference>
<dbReference type="GO" id="GO:0043200">
    <property type="term" value="P:response to amino acid"/>
    <property type="evidence" value="ECO:0007669"/>
    <property type="project" value="TreeGrafter"/>
</dbReference>
<evidence type="ECO:0000313" key="5">
    <source>
        <dbReference type="EMBL" id="MDA5400454.1"/>
    </source>
</evidence>
<evidence type="ECO:0000256" key="2">
    <source>
        <dbReference type="ARBA" id="ARBA00023125"/>
    </source>
</evidence>
<feature type="domain" description="HTH asnC-type" evidence="4">
    <location>
        <begin position="19"/>
        <end position="80"/>
    </location>
</feature>
<keyword evidence="1" id="KW-0805">Transcription regulation</keyword>
<evidence type="ECO:0000259" key="4">
    <source>
        <dbReference type="PROSITE" id="PS50956"/>
    </source>
</evidence>
<dbReference type="SUPFAM" id="SSF54909">
    <property type="entry name" value="Dimeric alpha+beta barrel"/>
    <property type="match status" value="1"/>
</dbReference>
<evidence type="ECO:0000256" key="3">
    <source>
        <dbReference type="ARBA" id="ARBA00023163"/>
    </source>
</evidence>
<protein>
    <submittedName>
        <fullName evidence="5">Lrp/AsnC family transcriptional regulator</fullName>
    </submittedName>
</protein>
<accession>A0A9X3UNT4</accession>
<dbReference type="SMART" id="SM00344">
    <property type="entry name" value="HTH_ASNC"/>
    <property type="match status" value="1"/>
</dbReference>
<keyword evidence="3" id="KW-0804">Transcription</keyword>
<dbReference type="InterPro" id="IPR011991">
    <property type="entry name" value="ArsR-like_HTH"/>
</dbReference>
<keyword evidence="6" id="KW-1185">Reference proteome</keyword>
<dbReference type="CDD" id="cd00090">
    <property type="entry name" value="HTH_ARSR"/>
    <property type="match status" value="1"/>
</dbReference>
<gene>
    <name evidence="5" type="ORF">OQ273_17900</name>
</gene>
<dbReference type="Gene3D" id="1.10.10.10">
    <property type="entry name" value="Winged helix-like DNA-binding domain superfamily/Winged helix DNA-binding domain"/>
    <property type="match status" value="1"/>
</dbReference>
<dbReference type="InterPro" id="IPR019887">
    <property type="entry name" value="Tscrpt_reg_AsnC/Lrp_C"/>
</dbReference>
<evidence type="ECO:0000313" key="6">
    <source>
        <dbReference type="Proteomes" id="UP001151234"/>
    </source>
</evidence>
<dbReference type="InterPro" id="IPR036388">
    <property type="entry name" value="WH-like_DNA-bd_sf"/>
</dbReference>
<dbReference type="PROSITE" id="PS50956">
    <property type="entry name" value="HTH_ASNC_2"/>
    <property type="match status" value="1"/>
</dbReference>
<dbReference type="AlphaFoldDB" id="A0A9X3UNT4"/>
<dbReference type="InterPro" id="IPR000485">
    <property type="entry name" value="AsnC-type_HTH_dom"/>
</dbReference>
<sequence>MTRSPRKNPGKKSAENVTFDKVDRHILDILQGDSDRPINSIAEEVGLSPTPCWRRVKRLEDAGVIQRRVAIVDQRRANVPMTIFVGITAPRHAKGWLTDFHALIERIPEVVEAYRLTGDTDYILKIVVPDIDHYDLVYKTMIDQLDFSQVSASISMEELKFTTAIPTKYL</sequence>
<dbReference type="Pfam" id="PF13412">
    <property type="entry name" value="HTH_24"/>
    <property type="match status" value="1"/>
</dbReference>
<dbReference type="Proteomes" id="UP001151234">
    <property type="component" value="Unassembled WGS sequence"/>
</dbReference>
<dbReference type="PRINTS" id="PR00033">
    <property type="entry name" value="HTHASNC"/>
</dbReference>
<dbReference type="GO" id="GO:0043565">
    <property type="term" value="F:sequence-specific DNA binding"/>
    <property type="evidence" value="ECO:0007669"/>
    <property type="project" value="InterPro"/>
</dbReference>
<evidence type="ECO:0000256" key="1">
    <source>
        <dbReference type="ARBA" id="ARBA00023015"/>
    </source>
</evidence>
<keyword evidence="2" id="KW-0238">DNA-binding</keyword>
<dbReference type="PANTHER" id="PTHR30154">
    <property type="entry name" value="LEUCINE-RESPONSIVE REGULATORY PROTEIN"/>
    <property type="match status" value="1"/>
</dbReference>
<organism evidence="5 6">
    <name type="scientific">Hoeflea prorocentri</name>
    <dbReference type="NCBI Taxonomy" id="1922333"/>
    <lineage>
        <taxon>Bacteria</taxon>
        <taxon>Pseudomonadati</taxon>
        <taxon>Pseudomonadota</taxon>
        <taxon>Alphaproteobacteria</taxon>
        <taxon>Hyphomicrobiales</taxon>
        <taxon>Rhizobiaceae</taxon>
        <taxon>Hoeflea</taxon>
    </lineage>
</organism>
<dbReference type="PANTHER" id="PTHR30154:SF17">
    <property type="entry name" value="DNA-BINDING TRANSCRIPTIONAL ACTIVATOR DECR"/>
    <property type="match status" value="1"/>
</dbReference>
<dbReference type="InterPro" id="IPR011008">
    <property type="entry name" value="Dimeric_a/b-barrel"/>
</dbReference>
<dbReference type="GO" id="GO:0006355">
    <property type="term" value="P:regulation of DNA-templated transcription"/>
    <property type="evidence" value="ECO:0007669"/>
    <property type="project" value="UniProtKB-ARBA"/>
</dbReference>
<name>A0A9X3UNT4_9HYPH</name>